<dbReference type="EMBL" id="CP029189">
    <property type="protein sequence ID" value="QES57464.1"/>
    <property type="molecule type" value="Genomic_DNA"/>
</dbReference>
<dbReference type="Gene3D" id="3.40.630.10">
    <property type="entry name" value="Zn peptidases"/>
    <property type="match status" value="1"/>
</dbReference>
<evidence type="ECO:0000259" key="4">
    <source>
        <dbReference type="Pfam" id="PF07687"/>
    </source>
</evidence>
<keyword evidence="1" id="KW-0645">Protease</keyword>
<dbReference type="PANTHER" id="PTHR43270">
    <property type="entry name" value="BETA-ALA-HIS DIPEPTIDASE"/>
    <property type="match status" value="1"/>
</dbReference>
<keyword evidence="3" id="KW-0378">Hydrolase</keyword>
<evidence type="ECO:0000256" key="2">
    <source>
        <dbReference type="ARBA" id="ARBA00022723"/>
    </source>
</evidence>
<dbReference type="Proteomes" id="UP000324101">
    <property type="component" value="Chromosome"/>
</dbReference>
<dbReference type="Pfam" id="PF07687">
    <property type="entry name" value="M20_dimer"/>
    <property type="match status" value="1"/>
</dbReference>
<dbReference type="GO" id="GO:0046872">
    <property type="term" value="F:metal ion binding"/>
    <property type="evidence" value="ECO:0007669"/>
    <property type="project" value="UniProtKB-KW"/>
</dbReference>
<evidence type="ECO:0000256" key="1">
    <source>
        <dbReference type="ARBA" id="ARBA00022670"/>
    </source>
</evidence>
<dbReference type="InterPro" id="IPR051458">
    <property type="entry name" value="Cyt/Met_Dipeptidase"/>
</dbReference>
<dbReference type="SUPFAM" id="SSF53187">
    <property type="entry name" value="Zn-dependent exopeptidases"/>
    <property type="match status" value="1"/>
</dbReference>
<evidence type="ECO:0000313" key="5">
    <source>
        <dbReference type="EMBL" id="QES57464.1"/>
    </source>
</evidence>
<dbReference type="Pfam" id="PF01546">
    <property type="entry name" value="Peptidase_M20"/>
    <property type="match status" value="1"/>
</dbReference>
<organism evidence="5 6">
    <name type="scientific">Streptomyces venezuelae</name>
    <dbReference type="NCBI Taxonomy" id="54571"/>
    <lineage>
        <taxon>Bacteria</taxon>
        <taxon>Bacillati</taxon>
        <taxon>Actinomycetota</taxon>
        <taxon>Actinomycetes</taxon>
        <taxon>Kitasatosporales</taxon>
        <taxon>Streptomycetaceae</taxon>
        <taxon>Streptomyces</taxon>
    </lineage>
</organism>
<dbReference type="AlphaFoldDB" id="A0A5P2DQJ9"/>
<proteinExistence type="predicted"/>
<keyword evidence="2" id="KW-0479">Metal-binding</keyword>
<dbReference type="PANTHER" id="PTHR43270:SF12">
    <property type="entry name" value="SUCCINYL-DIAMINOPIMELATE DESUCCINYLASE"/>
    <property type="match status" value="1"/>
</dbReference>
<dbReference type="InterPro" id="IPR011650">
    <property type="entry name" value="Peptidase_M20_dimer"/>
</dbReference>
<protein>
    <submittedName>
        <fullName evidence="5">Dipeptidase</fullName>
    </submittedName>
</protein>
<feature type="domain" description="Peptidase M20 dimerisation" evidence="4">
    <location>
        <begin position="194"/>
        <end position="346"/>
    </location>
</feature>
<dbReference type="NCBIfam" id="NF005914">
    <property type="entry name" value="PRK07907.1"/>
    <property type="match status" value="1"/>
</dbReference>
<name>A0A5P2DQJ9_STRVZ</name>
<accession>A0A5P2DQJ9</accession>
<reference evidence="5 6" key="1">
    <citation type="submission" date="2018-05" db="EMBL/GenBank/DDBJ databases">
        <title>Streptomyces venezuelae.</title>
        <authorList>
            <person name="Kim W."/>
            <person name="Lee N."/>
            <person name="Cho B.-K."/>
        </authorList>
    </citation>
    <scope>NUCLEOTIDE SEQUENCE [LARGE SCALE GENOMIC DNA]</scope>
    <source>
        <strain evidence="5 6">ATCC 21018</strain>
    </source>
</reference>
<sequence length="449" mass="47200">MRDQLAERIAQLMPRAQSDLAELVAIPSIADPRSYPPEDCRRAAEWVRDAFAEAGFGDLRLVETSDGSLAVLGERPGPPGAPTVLLYSHYDVQPPMDAAAWDSPPFTLTERDGRWYGRGAADCKGNILTQLTALRALGEDVPVSLKLVCEGSEEQGTGGLEDYLHDHPEELRADVVLVCDTGNATAGVPSVTIGLRGVTEVVVRVDTLASAAHSGMFGGAAPDALAALIHMLATLRDDKGQTAVRGLDQEGTWPGRDYPVEQFRRDARVLEGVGLLGAGDAGVADLLWARPALTVLGVDCPPVVGSAAAVQPAAAARLSLRVPPGTDPVRAQDALVGHLEEVAPWGVRLEIERGPANSPFLAATGGPAYTALADAMQESYGHELALLGGGGSIPLCNALAELFPKAEIMLLGVEEPASLIHAPNESVDPSEVSRMALAIALFLRRLGRP</sequence>
<dbReference type="RefSeq" id="WP_150260269.1">
    <property type="nucleotide sequence ID" value="NZ_CP029189.1"/>
</dbReference>
<dbReference type="InterPro" id="IPR002933">
    <property type="entry name" value="Peptidase_M20"/>
</dbReference>
<evidence type="ECO:0000256" key="3">
    <source>
        <dbReference type="ARBA" id="ARBA00022801"/>
    </source>
</evidence>
<dbReference type="OrthoDB" id="9761532at2"/>
<dbReference type="GO" id="GO:0006508">
    <property type="term" value="P:proteolysis"/>
    <property type="evidence" value="ECO:0007669"/>
    <property type="project" value="UniProtKB-KW"/>
</dbReference>
<gene>
    <name evidence="5" type="ORF">DEJ51_27480</name>
</gene>
<evidence type="ECO:0000313" key="6">
    <source>
        <dbReference type="Proteomes" id="UP000324101"/>
    </source>
</evidence>
<dbReference type="GO" id="GO:0008233">
    <property type="term" value="F:peptidase activity"/>
    <property type="evidence" value="ECO:0007669"/>
    <property type="project" value="UniProtKB-KW"/>
</dbReference>
<dbReference type="Gene3D" id="3.30.70.360">
    <property type="match status" value="1"/>
</dbReference>